<dbReference type="InterPro" id="IPR036388">
    <property type="entry name" value="WH-like_DNA-bd_sf"/>
</dbReference>
<evidence type="ECO:0000259" key="9">
    <source>
        <dbReference type="Pfam" id="PF01035"/>
    </source>
</evidence>
<organism evidence="11 12">
    <name type="scientific">Bizionia sediminis</name>
    <dbReference type="NCBI Taxonomy" id="1737064"/>
    <lineage>
        <taxon>Bacteria</taxon>
        <taxon>Pseudomonadati</taxon>
        <taxon>Bacteroidota</taxon>
        <taxon>Flavobacteriia</taxon>
        <taxon>Flavobacteriales</taxon>
        <taxon>Flavobacteriaceae</taxon>
        <taxon>Bizionia</taxon>
    </lineage>
</organism>
<protein>
    <recommendedName>
        <fullName evidence="8">Methylated-DNA--protein-cysteine methyltransferase</fullName>
        <ecNumber evidence="8">2.1.1.63</ecNumber>
    </recommendedName>
    <alternativeName>
        <fullName evidence="8">6-O-methylguanine-DNA methyltransferase</fullName>
        <shortName evidence="8">MGMT</shortName>
    </alternativeName>
    <alternativeName>
        <fullName evidence="8">O-6-methylguanine-DNA-alkyltransferase</fullName>
    </alternativeName>
</protein>
<dbReference type="Pfam" id="PF02870">
    <property type="entry name" value="Methyltransf_1N"/>
    <property type="match status" value="1"/>
</dbReference>
<keyword evidence="2 8" id="KW-0963">Cytoplasm</keyword>
<comment type="catalytic activity">
    <reaction evidence="1 8">
        <text>a 4-O-methyl-thymidine in DNA + L-cysteinyl-[protein] = a thymidine in DNA + S-methyl-L-cysteinyl-[protein]</text>
        <dbReference type="Rhea" id="RHEA:53428"/>
        <dbReference type="Rhea" id="RHEA-COMP:10131"/>
        <dbReference type="Rhea" id="RHEA-COMP:10132"/>
        <dbReference type="Rhea" id="RHEA-COMP:13555"/>
        <dbReference type="Rhea" id="RHEA-COMP:13556"/>
        <dbReference type="ChEBI" id="CHEBI:29950"/>
        <dbReference type="ChEBI" id="CHEBI:82612"/>
        <dbReference type="ChEBI" id="CHEBI:137386"/>
        <dbReference type="ChEBI" id="CHEBI:137387"/>
        <dbReference type="EC" id="2.1.1.63"/>
    </reaction>
</comment>
<reference evidence="12" key="1">
    <citation type="journal article" date="2019" name="Int. J. Syst. Evol. Microbiol.">
        <title>The Global Catalogue of Microorganisms (GCM) 10K type strain sequencing project: providing services to taxonomists for standard genome sequencing and annotation.</title>
        <authorList>
            <consortium name="The Broad Institute Genomics Platform"/>
            <consortium name="The Broad Institute Genome Sequencing Center for Infectious Disease"/>
            <person name="Wu L."/>
            <person name="Ma J."/>
        </authorList>
    </citation>
    <scope>NUCLEOTIDE SEQUENCE [LARGE SCALE GENOMIC DNA]</scope>
    <source>
        <strain evidence="12">KCTC 42587</strain>
    </source>
</reference>
<dbReference type="InterPro" id="IPR014048">
    <property type="entry name" value="MethylDNA_cys_MeTrfase_DNA-bd"/>
</dbReference>
<proteinExistence type="inferred from homology"/>
<dbReference type="RefSeq" id="WP_376892851.1">
    <property type="nucleotide sequence ID" value="NZ_JBHULS010000002.1"/>
</dbReference>
<comment type="miscellaneous">
    <text evidence="8">This enzyme catalyzes only one turnover and therefore is not strictly catalytic. According to one definition, an enzyme is a biocatalyst that acts repeatedly and over many reaction cycles.</text>
</comment>
<feature type="active site" description="Nucleophile; methyl group acceptor" evidence="8">
    <location>
        <position position="130"/>
    </location>
</feature>
<evidence type="ECO:0000256" key="5">
    <source>
        <dbReference type="ARBA" id="ARBA00022763"/>
    </source>
</evidence>
<dbReference type="PANTHER" id="PTHR10815:SF5">
    <property type="entry name" value="METHYLATED-DNA--PROTEIN-CYSTEINE METHYLTRANSFERASE"/>
    <property type="match status" value="1"/>
</dbReference>
<evidence type="ECO:0000313" key="12">
    <source>
        <dbReference type="Proteomes" id="UP001597472"/>
    </source>
</evidence>
<keyword evidence="6 8" id="KW-0234">DNA repair</keyword>
<comment type="function">
    <text evidence="8">Involved in the cellular defense against the biological effects of O6-methylguanine (O6-MeG) and O4-methylthymine (O4-MeT) in DNA. Repairs the methylated nucleobase in DNA by stoichiometrically transferring the methyl group to a cysteine residue in the enzyme. This is a suicide reaction: the enzyme is irreversibly inactivated.</text>
</comment>
<comment type="similarity">
    <text evidence="8">Belongs to the MGMT family.</text>
</comment>
<dbReference type="NCBIfam" id="TIGR00589">
    <property type="entry name" value="ogt"/>
    <property type="match status" value="1"/>
</dbReference>
<feature type="domain" description="Methylated-DNA-[protein]-cysteine S-methyltransferase DNA binding" evidence="9">
    <location>
        <begin position="79"/>
        <end position="158"/>
    </location>
</feature>
<dbReference type="Proteomes" id="UP001597472">
    <property type="component" value="Unassembled WGS sequence"/>
</dbReference>
<evidence type="ECO:0000256" key="1">
    <source>
        <dbReference type="ARBA" id="ARBA00001286"/>
    </source>
</evidence>
<dbReference type="InterPro" id="IPR023546">
    <property type="entry name" value="MGMT"/>
</dbReference>
<evidence type="ECO:0000259" key="10">
    <source>
        <dbReference type="Pfam" id="PF02870"/>
    </source>
</evidence>
<keyword evidence="5 8" id="KW-0227">DNA damage</keyword>
<name>A0ABW5KTM1_9FLAO</name>
<comment type="caution">
    <text evidence="11">The sequence shown here is derived from an EMBL/GenBank/DDBJ whole genome shotgun (WGS) entry which is preliminary data.</text>
</comment>
<evidence type="ECO:0000256" key="2">
    <source>
        <dbReference type="ARBA" id="ARBA00022490"/>
    </source>
</evidence>
<gene>
    <name evidence="11" type="ORF">ACFSQP_07165</name>
</gene>
<dbReference type="EMBL" id="JBHULS010000002">
    <property type="protein sequence ID" value="MFD2551593.1"/>
    <property type="molecule type" value="Genomic_DNA"/>
</dbReference>
<evidence type="ECO:0000256" key="8">
    <source>
        <dbReference type="HAMAP-Rule" id="MF_00772"/>
    </source>
</evidence>
<sequence length="169" mass="18341">MLVNSCIIPSPLGPLKIEGSAAGLTAITILHAEATSLANQKKLTATVPESLQTCVWQLQEYFEGNRKQFNLLLNPLGTPFQKMVWQAVASIPFGKTVSYSFLSGQLGNVRAVRAVANAIGKNPLLIVVPCHRVIGANGSLTGYAGGLLHKKWLLNHESAYKQQYLFKPQ</sequence>
<accession>A0ABW5KTM1</accession>
<dbReference type="InterPro" id="IPR008332">
    <property type="entry name" value="MethylG_MeTrfase_N"/>
</dbReference>
<dbReference type="PROSITE" id="PS00374">
    <property type="entry name" value="MGMT"/>
    <property type="match status" value="1"/>
</dbReference>
<dbReference type="Gene3D" id="3.30.160.70">
    <property type="entry name" value="Methylated DNA-protein cysteine methyltransferase domain"/>
    <property type="match status" value="1"/>
</dbReference>
<dbReference type="SUPFAM" id="SSF53155">
    <property type="entry name" value="Methylated DNA-protein cysteine methyltransferase domain"/>
    <property type="match status" value="1"/>
</dbReference>
<dbReference type="Pfam" id="PF01035">
    <property type="entry name" value="DNA_binding_1"/>
    <property type="match status" value="1"/>
</dbReference>
<dbReference type="GO" id="GO:0003908">
    <property type="term" value="F:methylated-DNA-[protein]-cysteine S-methyltransferase activity"/>
    <property type="evidence" value="ECO:0007669"/>
    <property type="project" value="UniProtKB-EC"/>
</dbReference>
<dbReference type="CDD" id="cd06445">
    <property type="entry name" value="ATase"/>
    <property type="match status" value="1"/>
</dbReference>
<evidence type="ECO:0000256" key="4">
    <source>
        <dbReference type="ARBA" id="ARBA00022679"/>
    </source>
</evidence>
<comment type="catalytic activity">
    <reaction evidence="7 8">
        <text>a 6-O-methyl-2'-deoxyguanosine in DNA + L-cysteinyl-[protein] = S-methyl-L-cysteinyl-[protein] + a 2'-deoxyguanosine in DNA</text>
        <dbReference type="Rhea" id="RHEA:24000"/>
        <dbReference type="Rhea" id="RHEA-COMP:10131"/>
        <dbReference type="Rhea" id="RHEA-COMP:10132"/>
        <dbReference type="Rhea" id="RHEA-COMP:11367"/>
        <dbReference type="Rhea" id="RHEA-COMP:11368"/>
        <dbReference type="ChEBI" id="CHEBI:29950"/>
        <dbReference type="ChEBI" id="CHEBI:82612"/>
        <dbReference type="ChEBI" id="CHEBI:85445"/>
        <dbReference type="ChEBI" id="CHEBI:85448"/>
        <dbReference type="EC" id="2.1.1.63"/>
    </reaction>
</comment>
<evidence type="ECO:0000256" key="3">
    <source>
        <dbReference type="ARBA" id="ARBA00022603"/>
    </source>
</evidence>
<dbReference type="GO" id="GO:0032259">
    <property type="term" value="P:methylation"/>
    <property type="evidence" value="ECO:0007669"/>
    <property type="project" value="UniProtKB-KW"/>
</dbReference>
<keyword evidence="4 8" id="KW-0808">Transferase</keyword>
<dbReference type="InterPro" id="IPR036631">
    <property type="entry name" value="MGMT_N_sf"/>
</dbReference>
<evidence type="ECO:0000256" key="7">
    <source>
        <dbReference type="ARBA" id="ARBA00049348"/>
    </source>
</evidence>
<dbReference type="Gene3D" id="1.10.10.10">
    <property type="entry name" value="Winged helix-like DNA-binding domain superfamily/Winged helix DNA-binding domain"/>
    <property type="match status" value="1"/>
</dbReference>
<dbReference type="InterPro" id="IPR036217">
    <property type="entry name" value="MethylDNA_cys_MeTrfase_DNAb"/>
</dbReference>
<dbReference type="SUPFAM" id="SSF46767">
    <property type="entry name" value="Methylated DNA-protein cysteine methyltransferase, C-terminal domain"/>
    <property type="match status" value="1"/>
</dbReference>
<keyword evidence="12" id="KW-1185">Reference proteome</keyword>
<dbReference type="EC" id="2.1.1.63" evidence="8"/>
<evidence type="ECO:0000256" key="6">
    <source>
        <dbReference type="ARBA" id="ARBA00023204"/>
    </source>
</evidence>
<evidence type="ECO:0000313" key="11">
    <source>
        <dbReference type="EMBL" id="MFD2551593.1"/>
    </source>
</evidence>
<dbReference type="HAMAP" id="MF_00772">
    <property type="entry name" value="OGT"/>
    <property type="match status" value="1"/>
</dbReference>
<comment type="subcellular location">
    <subcellularLocation>
        <location evidence="8">Cytoplasm</location>
    </subcellularLocation>
</comment>
<keyword evidence="3 8" id="KW-0489">Methyltransferase</keyword>
<dbReference type="InterPro" id="IPR001497">
    <property type="entry name" value="MethylDNA_cys_MeTrfase_AS"/>
</dbReference>
<dbReference type="PANTHER" id="PTHR10815">
    <property type="entry name" value="METHYLATED-DNA--PROTEIN-CYSTEINE METHYLTRANSFERASE"/>
    <property type="match status" value="1"/>
</dbReference>
<feature type="domain" description="Methylguanine DNA methyltransferase ribonuclease-like" evidence="10">
    <location>
        <begin position="8"/>
        <end position="73"/>
    </location>
</feature>